<dbReference type="SUPFAM" id="SSF50978">
    <property type="entry name" value="WD40 repeat-like"/>
    <property type="match status" value="1"/>
</dbReference>
<proteinExistence type="predicted"/>
<sequence>MHAWIEASKDPDAAVTVGAANAVTILVRAGAQFNRADLRGIRIPGADLSCGVFDSAQLQGSDLSGVKFRTSWLRQANLSGAQMSGVQFGEWAYLEEESGVYSCAYSPDGKTCAMGLESGEIRVYDTSSWTKIHTLKGHTDPVKSVVYSPSGEQIASGSWDSTVRLWDVKSGSPGVTLKGHTDFVRSVVYSPSGLQIASGSYDNTVRLWDVKSGSPGATLKGHTGPVNSVVYSPSKEQIALGSWDGTIRLGEVISGACLREIQMLSGSVYSVAWTVLDGEQYLVTGSVDHSVRQWEILKEPEVYDLKLSWSSGHERLNVKDMLLKGVEGLSEINQKLLTQRGALLA</sequence>
<dbReference type="Proteomes" id="UP000282597">
    <property type="component" value="Chromosome"/>
</dbReference>
<dbReference type="PROSITE" id="PS50294">
    <property type="entry name" value="WD_REPEATS_REGION"/>
    <property type="match status" value="3"/>
</dbReference>
<dbReference type="AlphaFoldDB" id="A0A2Z6ESW1"/>
<dbReference type="PROSITE" id="PS00678">
    <property type="entry name" value="WD_REPEATS_1"/>
    <property type="match status" value="2"/>
</dbReference>
<dbReference type="InterPro" id="IPR001646">
    <property type="entry name" value="5peptide_repeat"/>
</dbReference>
<dbReference type="PRINTS" id="PR00320">
    <property type="entry name" value="GPROTEINBRPT"/>
</dbReference>
<dbReference type="InterPro" id="IPR001680">
    <property type="entry name" value="WD40_rpt"/>
</dbReference>
<evidence type="ECO:0000313" key="1">
    <source>
        <dbReference type="EMBL" id="BBE08488.1"/>
    </source>
</evidence>
<dbReference type="CDD" id="cd00200">
    <property type="entry name" value="WD40"/>
    <property type="match status" value="1"/>
</dbReference>
<dbReference type="EMBL" id="AP018150">
    <property type="protein sequence ID" value="BBE08488.1"/>
    <property type="molecule type" value="Genomic_DNA"/>
</dbReference>
<dbReference type="InterPro" id="IPR015943">
    <property type="entry name" value="WD40/YVTN_repeat-like_dom_sf"/>
</dbReference>
<dbReference type="SUPFAM" id="SSF141571">
    <property type="entry name" value="Pentapeptide repeat-like"/>
    <property type="match status" value="1"/>
</dbReference>
<organism evidence="1 2">
    <name type="scientific">Mycoavidus cysteinexigens</name>
    <dbReference type="NCBI Taxonomy" id="1553431"/>
    <lineage>
        <taxon>Bacteria</taxon>
        <taxon>Pseudomonadati</taxon>
        <taxon>Pseudomonadota</taxon>
        <taxon>Betaproteobacteria</taxon>
        <taxon>Burkholderiales</taxon>
        <taxon>Burkholderiaceae</taxon>
        <taxon>Mycoavidus</taxon>
    </lineage>
</organism>
<reference evidence="1 2" key="1">
    <citation type="journal article" date="2018" name="Microbes Environ.">
        <title>Comparative Genomic Insights into Endofungal Lifestyles of Two Bacterial Endosymbionts, Mycoavidus cysteinexigens and Burkholderia rhizoxinica.</title>
        <authorList>
            <person name="Sharmin D."/>
            <person name="Guo Y."/>
            <person name="Nishizawa T."/>
            <person name="Ohshima S."/>
            <person name="Sato Y."/>
            <person name="Takashima Y."/>
            <person name="Narisawa K."/>
            <person name="Ohta H."/>
        </authorList>
    </citation>
    <scope>NUCLEOTIDE SEQUENCE [LARGE SCALE GENOMIC DNA]</scope>
    <source>
        <strain evidence="1 2">B1-EB</strain>
    </source>
</reference>
<protein>
    <submittedName>
        <fullName evidence="1">WD40 repeat-containing protein</fullName>
    </submittedName>
</protein>
<dbReference type="PROSITE" id="PS50082">
    <property type="entry name" value="WD_REPEATS_2"/>
    <property type="match status" value="3"/>
</dbReference>
<dbReference type="Pfam" id="PF00805">
    <property type="entry name" value="Pentapeptide"/>
    <property type="match status" value="1"/>
</dbReference>
<dbReference type="InterPro" id="IPR036322">
    <property type="entry name" value="WD40_repeat_dom_sf"/>
</dbReference>
<dbReference type="PANTHER" id="PTHR22847">
    <property type="entry name" value="WD40 REPEAT PROTEIN"/>
    <property type="match status" value="1"/>
</dbReference>
<dbReference type="PANTHER" id="PTHR22847:SF637">
    <property type="entry name" value="WD REPEAT DOMAIN 5B"/>
    <property type="match status" value="1"/>
</dbReference>
<dbReference type="Gene3D" id="2.130.10.10">
    <property type="entry name" value="YVTN repeat-like/Quinoprotein amine dehydrogenase"/>
    <property type="match status" value="2"/>
</dbReference>
<evidence type="ECO:0000313" key="2">
    <source>
        <dbReference type="Proteomes" id="UP000282597"/>
    </source>
</evidence>
<dbReference type="KEGG" id="mcys:MCB1EB_0327"/>
<name>A0A2Z6ESW1_9BURK</name>
<dbReference type="InterPro" id="IPR019775">
    <property type="entry name" value="WD40_repeat_CS"/>
</dbReference>
<gene>
    <name evidence="1" type="ORF">MCB1EB_0327</name>
</gene>
<dbReference type="SMART" id="SM00320">
    <property type="entry name" value="WD40"/>
    <property type="match status" value="5"/>
</dbReference>
<accession>A0A2Z6ESW1</accession>
<keyword evidence="2" id="KW-1185">Reference proteome</keyword>
<dbReference type="Gene3D" id="2.160.20.80">
    <property type="entry name" value="E3 ubiquitin-protein ligase SopA"/>
    <property type="match status" value="1"/>
</dbReference>
<dbReference type="Pfam" id="PF00400">
    <property type="entry name" value="WD40"/>
    <property type="match status" value="5"/>
</dbReference>
<dbReference type="InterPro" id="IPR020472">
    <property type="entry name" value="WD40_PAC1"/>
</dbReference>